<evidence type="ECO:0000313" key="2">
    <source>
        <dbReference type="EMBL" id="MYH62339.1"/>
    </source>
</evidence>
<sequence length="261" mass="27785">MNVAVLIKQTPDTAELPKVTVAEAESGELQATMVINPWDEFAVEEAIDLSDRFGCETVAISLGREGEIDALKHALAMGVDSAVHVDEAVIDGGDEWATAGALAAAVKKVGDGEEVEIVLAGKMSVDGNSGVIYAGVACKLGWDLLVNVTRIVDIVDGKLIAEQAFEGGQETVEVPLPVVISVAKEINEPRYPSFMGIRKASRATIPSLGRDDLEIDSSCTTRWTDLNKPEPEDVQVRIFEGANVEEKAAQLADALMAEKVI</sequence>
<dbReference type="GO" id="GO:0009055">
    <property type="term" value="F:electron transfer activity"/>
    <property type="evidence" value="ECO:0007669"/>
    <property type="project" value="InterPro"/>
</dbReference>
<accession>A0A6B1G0B3</accession>
<dbReference type="AlphaFoldDB" id="A0A6B1G0B3"/>
<dbReference type="SMART" id="SM00893">
    <property type="entry name" value="ETF"/>
    <property type="match status" value="1"/>
</dbReference>
<dbReference type="InterPro" id="IPR033948">
    <property type="entry name" value="ETF_beta_N"/>
</dbReference>
<comment type="caution">
    <text evidence="2">The sequence shown here is derived from an EMBL/GenBank/DDBJ whole genome shotgun (WGS) entry which is preliminary data.</text>
</comment>
<gene>
    <name evidence="2" type="ORF">F4148_11470</name>
</gene>
<organism evidence="2">
    <name type="scientific">Caldilineaceae bacterium SB0675_bin_29</name>
    <dbReference type="NCBI Taxonomy" id="2605266"/>
    <lineage>
        <taxon>Bacteria</taxon>
        <taxon>Bacillati</taxon>
        <taxon>Chloroflexota</taxon>
        <taxon>Caldilineae</taxon>
        <taxon>Caldilineales</taxon>
        <taxon>Caldilineaceae</taxon>
    </lineage>
</organism>
<name>A0A6B1G0B3_9CHLR</name>
<evidence type="ECO:0000259" key="1">
    <source>
        <dbReference type="SMART" id="SM00893"/>
    </source>
</evidence>
<dbReference type="Pfam" id="PF01012">
    <property type="entry name" value="ETF"/>
    <property type="match status" value="1"/>
</dbReference>
<dbReference type="SUPFAM" id="SSF52402">
    <property type="entry name" value="Adenine nucleotide alpha hydrolases-like"/>
    <property type="match status" value="1"/>
</dbReference>
<dbReference type="PANTHER" id="PTHR21294">
    <property type="entry name" value="ELECTRON TRANSFER FLAVOPROTEIN BETA-SUBUNIT"/>
    <property type="match status" value="1"/>
</dbReference>
<dbReference type="InterPro" id="IPR012255">
    <property type="entry name" value="ETF_b"/>
</dbReference>
<dbReference type="CDD" id="cd01714">
    <property type="entry name" value="ETF_beta"/>
    <property type="match status" value="1"/>
</dbReference>
<dbReference type="PIRSF" id="PIRSF000090">
    <property type="entry name" value="Beta-ETF"/>
    <property type="match status" value="1"/>
</dbReference>
<dbReference type="Gene3D" id="3.40.50.620">
    <property type="entry name" value="HUPs"/>
    <property type="match status" value="1"/>
</dbReference>
<dbReference type="InterPro" id="IPR014730">
    <property type="entry name" value="ETF_a/b_N"/>
</dbReference>
<reference evidence="2" key="1">
    <citation type="submission" date="2019-09" db="EMBL/GenBank/DDBJ databases">
        <title>Characterisation of the sponge microbiome using genome-centric metagenomics.</title>
        <authorList>
            <person name="Engelberts J.P."/>
            <person name="Robbins S.J."/>
            <person name="De Goeij J.M."/>
            <person name="Aranda M."/>
            <person name="Bell S.C."/>
            <person name="Webster N.S."/>
        </authorList>
    </citation>
    <scope>NUCLEOTIDE SEQUENCE</scope>
    <source>
        <strain evidence="2">SB0675_bin_29</strain>
    </source>
</reference>
<feature type="domain" description="Electron transfer flavoprotein alpha/beta-subunit N-terminal" evidence="1">
    <location>
        <begin position="25"/>
        <end position="217"/>
    </location>
</feature>
<protein>
    <submittedName>
        <fullName evidence="2">Electron transfer flavoprotein subunit beta/FixA family protein</fullName>
    </submittedName>
</protein>
<dbReference type="EMBL" id="VYDA01000417">
    <property type="protein sequence ID" value="MYH62339.1"/>
    <property type="molecule type" value="Genomic_DNA"/>
</dbReference>
<proteinExistence type="predicted"/>
<dbReference type="InterPro" id="IPR014729">
    <property type="entry name" value="Rossmann-like_a/b/a_fold"/>
</dbReference>